<feature type="domain" description="SWIM-type" evidence="2">
    <location>
        <begin position="51"/>
        <end position="85"/>
    </location>
</feature>
<comment type="caution">
    <text evidence="3">The sequence shown here is derived from an EMBL/GenBank/DDBJ whole genome shotgun (WGS) entry which is preliminary data.</text>
</comment>
<keyword evidence="1" id="KW-0479">Metal-binding</keyword>
<dbReference type="EMBL" id="JANYMP010000002">
    <property type="protein sequence ID" value="MCS7476116.1"/>
    <property type="molecule type" value="Genomic_DNA"/>
</dbReference>
<dbReference type="PROSITE" id="PS50966">
    <property type="entry name" value="ZF_SWIM"/>
    <property type="match status" value="1"/>
</dbReference>
<evidence type="ECO:0000256" key="1">
    <source>
        <dbReference type="PROSITE-ProRule" id="PRU00325"/>
    </source>
</evidence>
<keyword evidence="1" id="KW-0863">Zinc-finger</keyword>
<keyword evidence="4" id="KW-1185">Reference proteome</keyword>
<dbReference type="InterPro" id="IPR007527">
    <property type="entry name" value="Znf_SWIM"/>
</dbReference>
<sequence>MAVRLDVDALLSAVGSETALLGQELVARVGDVQGERGGVTAVVVDPGFGRADVWVAVVGGELVGECDCSVEGLCAHAVAVALAAPERGVVFTSIPSRSGSDPDQERFLRVAGALGRRKLNRLVAEHAAEDRRFAAALLAAAGLLSAPSAKDIKTARRMVEATAAIPGGSVRWQLHDLVTAGRDMAVELEVLAERPATVELLDVVEEAVVVWSTFLEHLLDSREDFDTDPVTQSFADLHLNLCEACDLPPVELAARLDDLLGRCEPDVCLDIPNAYEDLLGDEPVEGRT</sequence>
<dbReference type="AlphaFoldDB" id="A0A9X3ADW0"/>
<dbReference type="Proteomes" id="UP001141259">
    <property type="component" value="Unassembled WGS sequence"/>
</dbReference>
<accession>A0A9X3ADW0</accession>
<proteinExistence type="predicted"/>
<name>A0A9X3ADW0_9PSEU</name>
<evidence type="ECO:0000313" key="4">
    <source>
        <dbReference type="Proteomes" id="UP001141259"/>
    </source>
</evidence>
<keyword evidence="1" id="KW-0862">Zinc</keyword>
<dbReference type="RefSeq" id="WP_259621631.1">
    <property type="nucleotide sequence ID" value="NZ_JANYMP010000002.1"/>
</dbReference>
<reference evidence="3" key="1">
    <citation type="submission" date="2022-08" db="EMBL/GenBank/DDBJ databases">
        <authorList>
            <person name="Tistechok S."/>
            <person name="Samborskyy M."/>
            <person name="Roman I."/>
        </authorList>
    </citation>
    <scope>NUCLEOTIDE SEQUENCE</scope>
    <source>
        <strain evidence="3">DSM 103496</strain>
    </source>
</reference>
<evidence type="ECO:0000259" key="2">
    <source>
        <dbReference type="PROSITE" id="PS50966"/>
    </source>
</evidence>
<dbReference type="GO" id="GO:0008270">
    <property type="term" value="F:zinc ion binding"/>
    <property type="evidence" value="ECO:0007669"/>
    <property type="project" value="UniProtKB-KW"/>
</dbReference>
<evidence type="ECO:0000313" key="3">
    <source>
        <dbReference type="EMBL" id="MCS7476116.1"/>
    </source>
</evidence>
<protein>
    <recommendedName>
        <fullName evidence="2">SWIM-type domain-containing protein</fullName>
    </recommendedName>
</protein>
<gene>
    <name evidence="3" type="ORF">NZH93_04550</name>
</gene>
<organism evidence="3 4">
    <name type="scientific">Umezawaea endophytica</name>
    <dbReference type="NCBI Taxonomy" id="1654476"/>
    <lineage>
        <taxon>Bacteria</taxon>
        <taxon>Bacillati</taxon>
        <taxon>Actinomycetota</taxon>
        <taxon>Actinomycetes</taxon>
        <taxon>Pseudonocardiales</taxon>
        <taxon>Pseudonocardiaceae</taxon>
        <taxon>Umezawaea</taxon>
    </lineage>
</organism>